<dbReference type="PROSITE" id="PS50943">
    <property type="entry name" value="HTH_CROC1"/>
    <property type="match status" value="1"/>
</dbReference>
<dbReference type="SMART" id="SM00530">
    <property type="entry name" value="HTH_XRE"/>
    <property type="match status" value="1"/>
</dbReference>
<evidence type="ECO:0000313" key="3">
    <source>
        <dbReference type="Proteomes" id="UP001059380"/>
    </source>
</evidence>
<sequence length="110" mass="12475">MHVTQYTSWLLFELTSRKRRNAAEQEAIDLLTLLIEQYENEKYPVPDAEPADVLRFLLEQNGLSQKDLVPELGAESTVSLVLAGKRKLTGDHIARLSKRFSVSPAVFFQS</sequence>
<dbReference type="SUPFAM" id="SSF47413">
    <property type="entry name" value="lambda repressor-like DNA-binding domains"/>
    <property type="match status" value="1"/>
</dbReference>
<dbReference type="Pfam" id="PF01381">
    <property type="entry name" value="HTH_3"/>
    <property type="match status" value="1"/>
</dbReference>
<dbReference type="InterPro" id="IPR001387">
    <property type="entry name" value="Cro/C1-type_HTH"/>
</dbReference>
<dbReference type="KEGG" id="orp:MOP44_17430"/>
<dbReference type="CDD" id="cd00093">
    <property type="entry name" value="HTH_XRE"/>
    <property type="match status" value="1"/>
</dbReference>
<organism evidence="2 3">
    <name type="scientific">Occallatibacter riparius</name>
    <dbReference type="NCBI Taxonomy" id="1002689"/>
    <lineage>
        <taxon>Bacteria</taxon>
        <taxon>Pseudomonadati</taxon>
        <taxon>Acidobacteriota</taxon>
        <taxon>Terriglobia</taxon>
        <taxon>Terriglobales</taxon>
        <taxon>Acidobacteriaceae</taxon>
        <taxon>Occallatibacter</taxon>
    </lineage>
</organism>
<dbReference type="InterPro" id="IPR039060">
    <property type="entry name" value="Antitox_HigA"/>
</dbReference>
<dbReference type="EMBL" id="CP093313">
    <property type="protein sequence ID" value="UWZ82347.1"/>
    <property type="molecule type" value="Genomic_DNA"/>
</dbReference>
<dbReference type="GO" id="GO:0006355">
    <property type="term" value="P:regulation of DNA-templated transcription"/>
    <property type="evidence" value="ECO:0007669"/>
    <property type="project" value="InterPro"/>
</dbReference>
<reference evidence="2" key="1">
    <citation type="submission" date="2021-04" db="EMBL/GenBank/DDBJ databases">
        <title>Phylogenetic analysis of Acidobacteriaceae.</title>
        <authorList>
            <person name="Qiu L."/>
            <person name="Zhang Q."/>
        </authorList>
    </citation>
    <scope>NUCLEOTIDE SEQUENCE</scope>
    <source>
        <strain evidence="2">DSM 25168</strain>
    </source>
</reference>
<feature type="domain" description="HTH cro/C1-type" evidence="1">
    <location>
        <begin position="54"/>
        <end position="107"/>
    </location>
</feature>
<dbReference type="InterPro" id="IPR010982">
    <property type="entry name" value="Lambda_DNA-bd_dom_sf"/>
</dbReference>
<keyword evidence="3" id="KW-1185">Reference proteome</keyword>
<dbReference type="PANTHER" id="PTHR40455:SF1">
    <property type="entry name" value="ANTITOXIN HIGA"/>
    <property type="match status" value="1"/>
</dbReference>
<gene>
    <name evidence="2" type="ORF">MOP44_17430</name>
</gene>
<dbReference type="Proteomes" id="UP001059380">
    <property type="component" value="Chromosome"/>
</dbReference>
<evidence type="ECO:0000313" key="2">
    <source>
        <dbReference type="EMBL" id="UWZ82347.1"/>
    </source>
</evidence>
<dbReference type="PANTHER" id="PTHR40455">
    <property type="entry name" value="ANTITOXIN HIGA"/>
    <property type="match status" value="1"/>
</dbReference>
<name>A0A9J7BIM7_9BACT</name>
<dbReference type="RefSeq" id="WP_260791531.1">
    <property type="nucleotide sequence ID" value="NZ_CP093313.1"/>
</dbReference>
<dbReference type="AlphaFoldDB" id="A0A9J7BIM7"/>
<dbReference type="Gene3D" id="1.10.260.40">
    <property type="entry name" value="lambda repressor-like DNA-binding domains"/>
    <property type="match status" value="1"/>
</dbReference>
<protein>
    <submittedName>
        <fullName evidence="2">Helix-turn-helix domain-containing protein</fullName>
    </submittedName>
</protein>
<accession>A0A9J7BIM7</accession>
<proteinExistence type="predicted"/>
<dbReference type="GO" id="GO:0001046">
    <property type="term" value="F:core promoter sequence-specific DNA binding"/>
    <property type="evidence" value="ECO:0007669"/>
    <property type="project" value="TreeGrafter"/>
</dbReference>
<evidence type="ECO:0000259" key="1">
    <source>
        <dbReference type="PROSITE" id="PS50943"/>
    </source>
</evidence>